<dbReference type="Pfam" id="PF14214">
    <property type="entry name" value="Helitron_like_N"/>
    <property type="match status" value="1"/>
</dbReference>
<reference evidence="2 3" key="1">
    <citation type="submission" date="2018-08" db="EMBL/GenBank/DDBJ databases">
        <authorList>
            <person name="Laetsch R D."/>
            <person name="Stevens L."/>
            <person name="Kumar S."/>
            <person name="Blaxter L. M."/>
        </authorList>
    </citation>
    <scope>NUCLEOTIDE SEQUENCE [LARGE SCALE GENOMIC DNA]</scope>
</reference>
<gene>
    <name evidence="2" type="ORF">NOO_LOCUS11819</name>
</gene>
<protein>
    <recommendedName>
        <fullName evidence="1">Helitron helicase-like domain-containing protein</fullName>
    </recommendedName>
</protein>
<feature type="non-terminal residue" evidence="2">
    <location>
        <position position="1"/>
    </location>
</feature>
<evidence type="ECO:0000259" key="1">
    <source>
        <dbReference type="Pfam" id="PF14214"/>
    </source>
</evidence>
<dbReference type="PANTHER" id="PTHR45786:SF74">
    <property type="entry name" value="ATP-DEPENDENT DNA HELICASE"/>
    <property type="match status" value="1"/>
</dbReference>
<accession>A0A3P7MMV5</accession>
<dbReference type="PANTHER" id="PTHR45786">
    <property type="entry name" value="DNA BINDING PROTEIN-LIKE"/>
    <property type="match status" value="1"/>
</dbReference>
<proteinExistence type="predicted"/>
<dbReference type="EMBL" id="UYRW01008870">
    <property type="protein sequence ID" value="VDM97175.1"/>
    <property type="molecule type" value="Genomic_DNA"/>
</dbReference>
<evidence type="ECO:0000313" key="3">
    <source>
        <dbReference type="Proteomes" id="UP000271087"/>
    </source>
</evidence>
<keyword evidence="3" id="KW-1185">Reference proteome</keyword>
<dbReference type="InterPro" id="IPR025476">
    <property type="entry name" value="Helitron_helicase-like"/>
</dbReference>
<name>A0A3P7MMV5_ONCOC</name>
<dbReference type="Proteomes" id="UP000271087">
    <property type="component" value="Unassembled WGS sequence"/>
</dbReference>
<feature type="domain" description="Helitron helicase-like" evidence="1">
    <location>
        <begin position="49"/>
        <end position="139"/>
    </location>
</feature>
<dbReference type="AlphaFoldDB" id="A0A3P7MMV5"/>
<organism evidence="2 3">
    <name type="scientific">Onchocerca ochengi</name>
    <name type="common">Filarial nematode worm</name>
    <dbReference type="NCBI Taxonomy" id="42157"/>
    <lineage>
        <taxon>Eukaryota</taxon>
        <taxon>Metazoa</taxon>
        <taxon>Ecdysozoa</taxon>
        <taxon>Nematoda</taxon>
        <taxon>Chromadorea</taxon>
        <taxon>Rhabditida</taxon>
        <taxon>Spirurina</taxon>
        <taxon>Spiruromorpha</taxon>
        <taxon>Filarioidea</taxon>
        <taxon>Onchocercidae</taxon>
        <taxon>Onchocerca</taxon>
    </lineage>
</organism>
<dbReference type="OrthoDB" id="10055660at2759"/>
<evidence type="ECO:0000313" key="2">
    <source>
        <dbReference type="EMBL" id="VDM97175.1"/>
    </source>
</evidence>
<sequence length="213" mass="24561">THRWYDALQYPIIFWDGADEYHFNIKMTNPMAKKQIRNAAVRLICHKYGQDAIAYVRQYGCPDLFITFTCNPAWDDIQNLLHPGQLTMERHDITARVFRQKLKSLMVFMVKHEVFGSVRCWMYSVEWQKSGLPHAHILIWLYDKITSNETDDVICAEIPDPDIDKNLYEIVTKNMIHGPCGTLNPTSPCMIDGKCSKQPPRALISNTITGNDG</sequence>